<evidence type="ECO:0000313" key="1">
    <source>
        <dbReference type="EMBL" id="KAI4376910.1"/>
    </source>
</evidence>
<reference evidence="2" key="1">
    <citation type="journal article" date="2023" name="Front. Plant Sci.">
        <title>Chromosomal-level genome assembly of Melastoma candidum provides insights into trichome evolution.</title>
        <authorList>
            <person name="Zhong Y."/>
            <person name="Wu W."/>
            <person name="Sun C."/>
            <person name="Zou P."/>
            <person name="Liu Y."/>
            <person name="Dai S."/>
            <person name="Zhou R."/>
        </authorList>
    </citation>
    <scope>NUCLEOTIDE SEQUENCE [LARGE SCALE GENOMIC DNA]</scope>
</reference>
<proteinExistence type="predicted"/>
<sequence>MEANAGMVAGSYKRNELVRIRHDSDGGAVSVLWGSCLFHLIPVDCADLCLDLADSVGFRACNEGFDSDLTTHRSECR</sequence>
<protein>
    <submittedName>
        <fullName evidence="1">Uncharacterized protein</fullName>
    </submittedName>
</protein>
<dbReference type="Proteomes" id="UP001057402">
    <property type="component" value="Chromosome 4"/>
</dbReference>
<dbReference type="EMBL" id="CM042883">
    <property type="protein sequence ID" value="KAI4376910.1"/>
    <property type="molecule type" value="Genomic_DNA"/>
</dbReference>
<organism evidence="1 2">
    <name type="scientific">Melastoma candidum</name>
    <dbReference type="NCBI Taxonomy" id="119954"/>
    <lineage>
        <taxon>Eukaryota</taxon>
        <taxon>Viridiplantae</taxon>
        <taxon>Streptophyta</taxon>
        <taxon>Embryophyta</taxon>
        <taxon>Tracheophyta</taxon>
        <taxon>Spermatophyta</taxon>
        <taxon>Magnoliopsida</taxon>
        <taxon>eudicotyledons</taxon>
        <taxon>Gunneridae</taxon>
        <taxon>Pentapetalae</taxon>
        <taxon>rosids</taxon>
        <taxon>malvids</taxon>
        <taxon>Myrtales</taxon>
        <taxon>Melastomataceae</taxon>
        <taxon>Melastomatoideae</taxon>
        <taxon>Melastomateae</taxon>
        <taxon>Melastoma</taxon>
    </lineage>
</organism>
<keyword evidence="2" id="KW-1185">Reference proteome</keyword>
<gene>
    <name evidence="1" type="ORF">MLD38_014616</name>
</gene>
<accession>A0ACB9RDX5</accession>
<evidence type="ECO:0000313" key="2">
    <source>
        <dbReference type="Proteomes" id="UP001057402"/>
    </source>
</evidence>
<comment type="caution">
    <text evidence="1">The sequence shown here is derived from an EMBL/GenBank/DDBJ whole genome shotgun (WGS) entry which is preliminary data.</text>
</comment>
<name>A0ACB9RDX5_9MYRT</name>